<keyword evidence="2" id="KW-1185">Reference proteome</keyword>
<dbReference type="OrthoDB" id="10514086at2759"/>
<sequence length="78" mass="8295">MPSIESHIESEGHTKLFYNICSPPDCSPGSATRACNPSGGTKVRGRWIKLLGPDSSGGYCVRLASQNSEYLPLLAVEG</sequence>
<proteinExistence type="predicted"/>
<protein>
    <submittedName>
        <fullName evidence="1">Uncharacterized protein</fullName>
    </submittedName>
</protein>
<gene>
    <name evidence="1" type="ORF">PanWU01x14_088260</name>
</gene>
<accession>A0A2P5D7X2</accession>
<dbReference type="EMBL" id="JXTB01000056">
    <property type="protein sequence ID" value="PON69385.1"/>
    <property type="molecule type" value="Genomic_DNA"/>
</dbReference>
<reference evidence="2" key="1">
    <citation type="submission" date="2016-06" db="EMBL/GenBank/DDBJ databases">
        <title>Parallel loss of symbiosis genes in relatives of nitrogen-fixing non-legume Parasponia.</title>
        <authorList>
            <person name="Van Velzen R."/>
            <person name="Holmer R."/>
            <person name="Bu F."/>
            <person name="Rutten L."/>
            <person name="Van Zeijl A."/>
            <person name="Liu W."/>
            <person name="Santuari L."/>
            <person name="Cao Q."/>
            <person name="Sharma T."/>
            <person name="Shen D."/>
            <person name="Roswanjaya Y."/>
            <person name="Wardhani T."/>
            <person name="Kalhor M.S."/>
            <person name="Jansen J."/>
            <person name="Van den Hoogen J."/>
            <person name="Gungor B."/>
            <person name="Hartog M."/>
            <person name="Hontelez J."/>
            <person name="Verver J."/>
            <person name="Yang W.-C."/>
            <person name="Schijlen E."/>
            <person name="Repin R."/>
            <person name="Schilthuizen M."/>
            <person name="Schranz E."/>
            <person name="Heidstra R."/>
            <person name="Miyata K."/>
            <person name="Fedorova E."/>
            <person name="Kohlen W."/>
            <person name="Bisseling T."/>
            <person name="Smit S."/>
            <person name="Geurts R."/>
        </authorList>
    </citation>
    <scope>NUCLEOTIDE SEQUENCE [LARGE SCALE GENOMIC DNA]</scope>
    <source>
        <strain evidence="2">cv. WU1-14</strain>
    </source>
</reference>
<evidence type="ECO:0000313" key="2">
    <source>
        <dbReference type="Proteomes" id="UP000237105"/>
    </source>
</evidence>
<comment type="caution">
    <text evidence="1">The sequence shown here is derived from an EMBL/GenBank/DDBJ whole genome shotgun (WGS) entry which is preliminary data.</text>
</comment>
<organism evidence="1 2">
    <name type="scientific">Parasponia andersonii</name>
    <name type="common">Sponia andersonii</name>
    <dbReference type="NCBI Taxonomy" id="3476"/>
    <lineage>
        <taxon>Eukaryota</taxon>
        <taxon>Viridiplantae</taxon>
        <taxon>Streptophyta</taxon>
        <taxon>Embryophyta</taxon>
        <taxon>Tracheophyta</taxon>
        <taxon>Spermatophyta</taxon>
        <taxon>Magnoliopsida</taxon>
        <taxon>eudicotyledons</taxon>
        <taxon>Gunneridae</taxon>
        <taxon>Pentapetalae</taxon>
        <taxon>rosids</taxon>
        <taxon>fabids</taxon>
        <taxon>Rosales</taxon>
        <taxon>Cannabaceae</taxon>
        <taxon>Parasponia</taxon>
    </lineage>
</organism>
<dbReference type="AlphaFoldDB" id="A0A2P5D7X2"/>
<evidence type="ECO:0000313" key="1">
    <source>
        <dbReference type="EMBL" id="PON69385.1"/>
    </source>
</evidence>
<name>A0A2P5D7X2_PARAD</name>
<dbReference type="Proteomes" id="UP000237105">
    <property type="component" value="Unassembled WGS sequence"/>
</dbReference>